<dbReference type="AlphaFoldDB" id="W5LYE3"/>
<evidence type="ECO:0000313" key="2">
    <source>
        <dbReference type="Proteomes" id="UP000018468"/>
    </source>
</evidence>
<reference evidence="2" key="1">
    <citation type="submission" date="2011-12" db="EMBL/GenBank/DDBJ databases">
        <title>The Draft Genome of Lepisosteus oculatus.</title>
        <authorList>
            <consortium name="The Broad Institute Genome Assembly &amp; Analysis Group"/>
            <consortium name="Computational R&amp;D Group"/>
            <consortium name="and Sequencing Platform"/>
            <person name="Di Palma F."/>
            <person name="Alfoldi J."/>
            <person name="Johnson J."/>
            <person name="Berlin A."/>
            <person name="Gnerre S."/>
            <person name="Jaffe D."/>
            <person name="MacCallum I."/>
            <person name="Young S."/>
            <person name="Walker B.J."/>
            <person name="Lander E.S."/>
            <person name="Lindblad-Toh K."/>
        </authorList>
    </citation>
    <scope>NUCLEOTIDE SEQUENCE [LARGE SCALE GENOMIC DNA]</scope>
</reference>
<dbReference type="Proteomes" id="UP000018468">
    <property type="component" value="Linkage group LG10"/>
</dbReference>
<dbReference type="EMBL" id="AHAT01034668">
    <property type="status" value="NOT_ANNOTATED_CDS"/>
    <property type="molecule type" value="Genomic_DNA"/>
</dbReference>
<keyword evidence="2" id="KW-1185">Reference proteome</keyword>
<reference evidence="1" key="3">
    <citation type="submission" date="2025-09" db="UniProtKB">
        <authorList>
            <consortium name="Ensembl"/>
        </authorList>
    </citation>
    <scope>IDENTIFICATION</scope>
</reference>
<evidence type="ECO:0000313" key="1">
    <source>
        <dbReference type="Ensembl" id="ENSLOCP00000001150.1"/>
    </source>
</evidence>
<reference evidence="1" key="2">
    <citation type="submission" date="2025-08" db="UniProtKB">
        <authorList>
            <consortium name="Ensembl"/>
        </authorList>
    </citation>
    <scope>IDENTIFICATION</scope>
</reference>
<dbReference type="InParanoid" id="W5LYE3"/>
<dbReference type="Ensembl" id="ENSLOCT00000001154.1">
    <property type="protein sequence ID" value="ENSLOCP00000001150.1"/>
    <property type="gene ID" value="ENSLOCG00000001027.1"/>
</dbReference>
<sequence>PSSPMKTAYKMDRSTLSCEKFPDSFSGARRKSAMALRWEAGMFTNQE</sequence>
<protein>
    <submittedName>
        <fullName evidence="1">Uncharacterized protein</fullName>
    </submittedName>
</protein>
<organism evidence="1 2">
    <name type="scientific">Lepisosteus oculatus</name>
    <name type="common">Spotted gar</name>
    <dbReference type="NCBI Taxonomy" id="7918"/>
    <lineage>
        <taxon>Eukaryota</taxon>
        <taxon>Metazoa</taxon>
        <taxon>Chordata</taxon>
        <taxon>Craniata</taxon>
        <taxon>Vertebrata</taxon>
        <taxon>Euteleostomi</taxon>
        <taxon>Actinopterygii</taxon>
        <taxon>Neopterygii</taxon>
        <taxon>Holostei</taxon>
        <taxon>Semionotiformes</taxon>
        <taxon>Lepisosteidae</taxon>
        <taxon>Lepisosteus</taxon>
    </lineage>
</organism>
<accession>W5LYE3</accession>
<dbReference type="STRING" id="7918.ENSLOCP00000001150"/>
<name>W5LYE3_LEPOC</name>
<dbReference type="eggNOG" id="ENOG502T0DU">
    <property type="taxonomic scope" value="Eukaryota"/>
</dbReference>
<dbReference type="Bgee" id="ENSLOCG00000001027">
    <property type="expression patterns" value="Expressed in brain and 11 other cell types or tissues"/>
</dbReference>
<proteinExistence type="predicted"/>
<dbReference type="HOGENOM" id="CLU_3177734_0_0_1"/>